<comment type="similarity">
    <text evidence="2">Belongs to the TAF4 family.</text>
</comment>
<evidence type="ECO:0000313" key="12">
    <source>
        <dbReference type="EMBL" id="CAI5758007.1"/>
    </source>
</evidence>
<dbReference type="Proteomes" id="UP001152885">
    <property type="component" value="Unassembled WGS sequence"/>
</dbReference>
<gene>
    <name evidence="12" type="ORF">CANVERA_P2519</name>
</gene>
<organism evidence="12 13">
    <name type="scientific">Candida verbasci</name>
    <dbReference type="NCBI Taxonomy" id="1227364"/>
    <lineage>
        <taxon>Eukaryota</taxon>
        <taxon>Fungi</taxon>
        <taxon>Dikarya</taxon>
        <taxon>Ascomycota</taxon>
        <taxon>Saccharomycotina</taxon>
        <taxon>Pichiomycetes</taxon>
        <taxon>Debaryomycetaceae</taxon>
        <taxon>Candida/Lodderomyces clade</taxon>
        <taxon>Candida</taxon>
    </lineage>
</organism>
<evidence type="ECO:0000259" key="11">
    <source>
        <dbReference type="Pfam" id="PF05236"/>
    </source>
</evidence>
<accession>A0A9W4XLC1</accession>
<dbReference type="PANTHER" id="PTHR15138:SF14">
    <property type="entry name" value="TRANSCRIPTION INITIATION FACTOR TFIID SUBUNIT 4"/>
    <property type="match status" value="1"/>
</dbReference>
<proteinExistence type="inferred from homology"/>
<evidence type="ECO:0000256" key="9">
    <source>
        <dbReference type="SAM" id="Coils"/>
    </source>
</evidence>
<dbReference type="CDD" id="cd08045">
    <property type="entry name" value="HFD_TAF4"/>
    <property type="match status" value="1"/>
</dbReference>
<sequence length="331" mass="36335">MSFQDKMTLKRSSSTLDNDESKRIKLENASNLQNTDKDLLLIQNDNRANNNSSTTSQKQADQDTAKLNDALAAAGVDIQHEEELLFQQQLNRKTTSGDGVASLLKVSKPPSFLNNYHLAAFMGKVAKENGIHQNFLQDGELLELMSAACENWIANMATKTIILSKHRRRGIPNLNKKFLGNLPRSEISKELKNLAQKQKDLEDKRVQKRIALGLEKGSADDDDNNRAGAEETLHRAANATAAMMASNPKKKYSWMTSSAGGDTGGAKNGNSGDKDKGKQSPIISIRGDNGLRFREIRSTNAVVLKDLLSAIEGEKKGVKNAIIKGYAKLKD</sequence>
<evidence type="ECO:0000256" key="8">
    <source>
        <dbReference type="ARBA" id="ARBA00031747"/>
    </source>
</evidence>
<feature type="domain" description="Transcription initiation factor TFIID component TAF4 C-terminal" evidence="11">
    <location>
        <begin position="67"/>
        <end position="326"/>
    </location>
</feature>
<name>A0A9W4XLC1_9ASCO</name>
<evidence type="ECO:0000256" key="1">
    <source>
        <dbReference type="ARBA" id="ARBA00004123"/>
    </source>
</evidence>
<dbReference type="EMBL" id="CANTUO010000002">
    <property type="protein sequence ID" value="CAI5758007.1"/>
    <property type="molecule type" value="Genomic_DNA"/>
</dbReference>
<feature type="coiled-coil region" evidence="9">
    <location>
        <begin position="184"/>
        <end position="211"/>
    </location>
</feature>
<dbReference type="GO" id="GO:0006367">
    <property type="term" value="P:transcription initiation at RNA polymerase II promoter"/>
    <property type="evidence" value="ECO:0007669"/>
    <property type="project" value="TreeGrafter"/>
</dbReference>
<comment type="function">
    <text evidence="7">Functions as a component of the DNA-binding general transcription factor complex TFIID. Binding of TFIID to a promoter (with or without TATA element) is the initial step in pre-initiation complex (PIC) formation. TFIID plays a key role in the regulation of gene expression by RNA polymerase II through different activities such as transcription activator interaction, core promoter recognition and selectivity, TFIIA and TFIIB interaction, chromatin modification (histone acetylation by TAF1), facilitation of DNA opening and initiation of transcription.</text>
</comment>
<dbReference type="InterPro" id="IPR045144">
    <property type="entry name" value="TAF4"/>
</dbReference>
<evidence type="ECO:0000256" key="2">
    <source>
        <dbReference type="ARBA" id="ARBA00006178"/>
    </source>
</evidence>
<keyword evidence="13" id="KW-1185">Reference proteome</keyword>
<evidence type="ECO:0000313" key="13">
    <source>
        <dbReference type="Proteomes" id="UP001152885"/>
    </source>
</evidence>
<evidence type="ECO:0000256" key="4">
    <source>
        <dbReference type="ARBA" id="ARBA00023015"/>
    </source>
</evidence>
<dbReference type="AlphaFoldDB" id="A0A9W4XLC1"/>
<dbReference type="Pfam" id="PF05236">
    <property type="entry name" value="TAF4"/>
    <property type="match status" value="1"/>
</dbReference>
<dbReference type="PANTHER" id="PTHR15138">
    <property type="entry name" value="TRANSCRIPTION INITIATION FACTOR TFIID SUBUNIT 4"/>
    <property type="match status" value="1"/>
</dbReference>
<dbReference type="OrthoDB" id="21060at2759"/>
<evidence type="ECO:0000256" key="5">
    <source>
        <dbReference type="ARBA" id="ARBA00023163"/>
    </source>
</evidence>
<keyword evidence="4" id="KW-0805">Transcription regulation</keyword>
<evidence type="ECO:0000256" key="3">
    <source>
        <dbReference type="ARBA" id="ARBA00017306"/>
    </source>
</evidence>
<feature type="region of interest" description="Disordered" evidence="10">
    <location>
        <begin position="1"/>
        <end position="22"/>
    </location>
</feature>
<keyword evidence="6" id="KW-0539">Nucleus</keyword>
<evidence type="ECO:0000256" key="7">
    <source>
        <dbReference type="ARBA" id="ARBA00025346"/>
    </source>
</evidence>
<dbReference type="GO" id="GO:0005669">
    <property type="term" value="C:transcription factor TFIID complex"/>
    <property type="evidence" value="ECO:0007669"/>
    <property type="project" value="InterPro"/>
</dbReference>
<dbReference type="InterPro" id="IPR007900">
    <property type="entry name" value="TAF4_C"/>
</dbReference>
<comment type="subcellular location">
    <subcellularLocation>
        <location evidence="1">Nucleus</location>
    </subcellularLocation>
</comment>
<keyword evidence="5" id="KW-0804">Transcription</keyword>
<keyword evidence="9" id="KW-0175">Coiled coil</keyword>
<dbReference type="GO" id="GO:0003677">
    <property type="term" value="F:DNA binding"/>
    <property type="evidence" value="ECO:0007669"/>
    <property type="project" value="TreeGrafter"/>
</dbReference>
<reference evidence="12" key="1">
    <citation type="submission" date="2022-12" db="EMBL/GenBank/DDBJ databases">
        <authorList>
            <person name="Brejova B."/>
        </authorList>
    </citation>
    <scope>NUCLEOTIDE SEQUENCE</scope>
</reference>
<evidence type="ECO:0000256" key="10">
    <source>
        <dbReference type="SAM" id="MobiDB-lite"/>
    </source>
</evidence>
<feature type="compositionally biased region" description="Polar residues" evidence="10">
    <location>
        <begin position="1"/>
        <end position="16"/>
    </location>
</feature>
<protein>
    <recommendedName>
        <fullName evidence="3">Transcription initiation factor TFIID subunit 4</fullName>
    </recommendedName>
    <alternativeName>
        <fullName evidence="8">TBP-associated factor 4</fullName>
    </alternativeName>
</protein>
<evidence type="ECO:0000256" key="6">
    <source>
        <dbReference type="ARBA" id="ARBA00023242"/>
    </source>
</evidence>
<comment type="caution">
    <text evidence="12">The sequence shown here is derived from an EMBL/GenBank/DDBJ whole genome shotgun (WGS) entry which is preliminary data.</text>
</comment>
<feature type="region of interest" description="Disordered" evidence="10">
    <location>
        <begin position="254"/>
        <end position="284"/>
    </location>
</feature>
<dbReference type="GO" id="GO:0016251">
    <property type="term" value="F:RNA polymerase II general transcription initiation factor activity"/>
    <property type="evidence" value="ECO:0007669"/>
    <property type="project" value="TreeGrafter"/>
</dbReference>